<feature type="signal peptide" evidence="1">
    <location>
        <begin position="1"/>
        <end position="21"/>
    </location>
</feature>
<evidence type="ECO:0008006" key="4">
    <source>
        <dbReference type="Google" id="ProtNLM"/>
    </source>
</evidence>
<keyword evidence="1" id="KW-0732">Signal</keyword>
<reference evidence="2" key="1">
    <citation type="submission" date="2020-01" db="EMBL/GenBank/DDBJ databases">
        <authorList>
            <consortium name="DOE Joint Genome Institute"/>
            <person name="Haridas S."/>
            <person name="Albert R."/>
            <person name="Binder M."/>
            <person name="Bloem J."/>
            <person name="Labutti K."/>
            <person name="Salamov A."/>
            <person name="Andreopoulos B."/>
            <person name="Baker S.E."/>
            <person name="Barry K."/>
            <person name="Bills G."/>
            <person name="Bluhm B.H."/>
            <person name="Cannon C."/>
            <person name="Castanera R."/>
            <person name="Culley D.E."/>
            <person name="Daum C."/>
            <person name="Ezra D."/>
            <person name="Gonzalez J.B."/>
            <person name="Henrissat B."/>
            <person name="Kuo A."/>
            <person name="Liang C."/>
            <person name="Lipzen A."/>
            <person name="Lutzoni F."/>
            <person name="Magnuson J."/>
            <person name="Mondo S."/>
            <person name="Nolan M."/>
            <person name="Ohm R."/>
            <person name="Pangilinan J."/>
            <person name="Park H.-J."/>
            <person name="Ramirez L."/>
            <person name="Alfaro M."/>
            <person name="Sun H."/>
            <person name="Tritt A."/>
            <person name="Yoshinaga Y."/>
            <person name="Zwiers L.-H."/>
            <person name="Turgeon B.G."/>
            <person name="Goodwin S.B."/>
            <person name="Spatafora J.W."/>
            <person name="Crous P.W."/>
            <person name="Grigoriev I.V."/>
        </authorList>
    </citation>
    <scope>NUCLEOTIDE SEQUENCE</scope>
    <source>
        <strain evidence="2">CBS 394.84</strain>
    </source>
</reference>
<keyword evidence="3" id="KW-1185">Reference proteome</keyword>
<dbReference type="EMBL" id="ML976620">
    <property type="protein sequence ID" value="KAF1840375.1"/>
    <property type="molecule type" value="Genomic_DNA"/>
</dbReference>
<accession>A0A9P4G7C4</accession>
<evidence type="ECO:0000313" key="3">
    <source>
        <dbReference type="Proteomes" id="UP000800039"/>
    </source>
</evidence>
<dbReference type="GeneID" id="63844487"/>
<dbReference type="Proteomes" id="UP000800039">
    <property type="component" value="Unassembled WGS sequence"/>
</dbReference>
<sequence>MLFARCYILQVFLLTFIDSSATRSERLCGSLLAPTLLDACITSIKTVSHRFNIPYATPLFIKSYLHRLKANPIPFTPKN</sequence>
<feature type="chain" id="PRO_5040129225" description="Secreted protein" evidence="1">
    <location>
        <begin position="22"/>
        <end position="79"/>
    </location>
</feature>
<evidence type="ECO:0000313" key="2">
    <source>
        <dbReference type="EMBL" id="KAF1840375.1"/>
    </source>
</evidence>
<name>A0A9P4G7C4_9PLEO</name>
<protein>
    <recommendedName>
        <fullName evidence="4">Secreted protein</fullName>
    </recommendedName>
</protein>
<proteinExistence type="predicted"/>
<gene>
    <name evidence="2" type="ORF">K460DRAFT_207024</name>
</gene>
<dbReference type="RefSeq" id="XP_040782938.1">
    <property type="nucleotide sequence ID" value="XM_040927235.1"/>
</dbReference>
<evidence type="ECO:0000256" key="1">
    <source>
        <dbReference type="SAM" id="SignalP"/>
    </source>
</evidence>
<comment type="caution">
    <text evidence="2">The sequence shown here is derived from an EMBL/GenBank/DDBJ whole genome shotgun (WGS) entry which is preliminary data.</text>
</comment>
<dbReference type="AlphaFoldDB" id="A0A9P4G7C4"/>
<organism evidence="2 3">
    <name type="scientific">Cucurbitaria berberidis CBS 394.84</name>
    <dbReference type="NCBI Taxonomy" id="1168544"/>
    <lineage>
        <taxon>Eukaryota</taxon>
        <taxon>Fungi</taxon>
        <taxon>Dikarya</taxon>
        <taxon>Ascomycota</taxon>
        <taxon>Pezizomycotina</taxon>
        <taxon>Dothideomycetes</taxon>
        <taxon>Pleosporomycetidae</taxon>
        <taxon>Pleosporales</taxon>
        <taxon>Pleosporineae</taxon>
        <taxon>Cucurbitariaceae</taxon>
        <taxon>Cucurbitaria</taxon>
    </lineage>
</organism>